<organism evidence="3">
    <name type="scientific">Nippostrongylus brasiliensis</name>
    <name type="common">Rat hookworm</name>
    <dbReference type="NCBI Taxonomy" id="27835"/>
    <lineage>
        <taxon>Eukaryota</taxon>
        <taxon>Metazoa</taxon>
        <taxon>Ecdysozoa</taxon>
        <taxon>Nematoda</taxon>
        <taxon>Chromadorea</taxon>
        <taxon>Rhabditida</taxon>
        <taxon>Rhabditina</taxon>
        <taxon>Rhabditomorpha</taxon>
        <taxon>Strongyloidea</taxon>
        <taxon>Heligmosomidae</taxon>
        <taxon>Nippostrongylus</taxon>
    </lineage>
</organism>
<dbReference type="AlphaFoldDB" id="A0A0N4YES8"/>
<name>A0A0N4YES8_NIPBR</name>
<reference evidence="3" key="1">
    <citation type="submission" date="2017-02" db="UniProtKB">
        <authorList>
            <consortium name="WormBaseParasite"/>
        </authorList>
    </citation>
    <scope>IDENTIFICATION</scope>
</reference>
<protein>
    <submittedName>
        <fullName evidence="3">Secreted protein</fullName>
    </submittedName>
</protein>
<keyword evidence="2" id="KW-1185">Reference proteome</keyword>
<dbReference type="PROSITE" id="PS51257">
    <property type="entry name" value="PROKAR_LIPOPROTEIN"/>
    <property type="match status" value="1"/>
</dbReference>
<reference evidence="1 2" key="2">
    <citation type="submission" date="2018-11" db="EMBL/GenBank/DDBJ databases">
        <authorList>
            <consortium name="Pathogen Informatics"/>
        </authorList>
    </citation>
    <scope>NUCLEOTIDE SEQUENCE [LARGE SCALE GENOMIC DNA]</scope>
</reference>
<evidence type="ECO:0000313" key="3">
    <source>
        <dbReference type="WBParaSite" id="NBR_0001522501-mRNA-1"/>
    </source>
</evidence>
<sequence length="111" mass="11966">MRSTISPPPLPILALACSSSSSSSNGLAEANRPGLRRLTAVYQLRKGILGVDAASRNLSKQKTEPKSAGCDHGKCDCATPKPNRFPTAVPVREQLCRTRESPFRLIHLPNT</sequence>
<proteinExistence type="predicted"/>
<dbReference type="WBParaSite" id="NBR_0001522501-mRNA-1">
    <property type="protein sequence ID" value="NBR_0001522501-mRNA-1"/>
    <property type="gene ID" value="NBR_0001522501"/>
</dbReference>
<dbReference type="Proteomes" id="UP000271162">
    <property type="component" value="Unassembled WGS sequence"/>
</dbReference>
<accession>A0A0N4YES8</accession>
<evidence type="ECO:0000313" key="2">
    <source>
        <dbReference type="Proteomes" id="UP000271162"/>
    </source>
</evidence>
<dbReference type="EMBL" id="UYSL01021646">
    <property type="protein sequence ID" value="VDL78820.1"/>
    <property type="molecule type" value="Genomic_DNA"/>
</dbReference>
<evidence type="ECO:0000313" key="1">
    <source>
        <dbReference type="EMBL" id="VDL78820.1"/>
    </source>
</evidence>
<gene>
    <name evidence="1" type="ORF">NBR_LOCUS15226</name>
</gene>